<evidence type="ECO:0000313" key="1">
    <source>
        <dbReference type="EMBL" id="KKM61818.1"/>
    </source>
</evidence>
<sequence>KTTDGRLPTVYGKDTRLDYVADRVREYINYPGVNLEWIGTAVVMGGTADHPRIGRVVKTDTLTKLFKEMVYNPEGQ</sequence>
<name>A0A0F9IX45_9ZZZZ</name>
<gene>
    <name evidence="1" type="ORF">LCGC14_1527990</name>
</gene>
<proteinExistence type="predicted"/>
<dbReference type="AlphaFoldDB" id="A0A0F9IX45"/>
<accession>A0A0F9IX45</accession>
<feature type="non-terminal residue" evidence="1">
    <location>
        <position position="1"/>
    </location>
</feature>
<comment type="caution">
    <text evidence="1">The sequence shown here is derived from an EMBL/GenBank/DDBJ whole genome shotgun (WGS) entry which is preliminary data.</text>
</comment>
<dbReference type="EMBL" id="LAZR01011415">
    <property type="protein sequence ID" value="KKM61818.1"/>
    <property type="molecule type" value="Genomic_DNA"/>
</dbReference>
<protein>
    <submittedName>
        <fullName evidence="1">Uncharacterized protein</fullName>
    </submittedName>
</protein>
<organism evidence="1">
    <name type="scientific">marine sediment metagenome</name>
    <dbReference type="NCBI Taxonomy" id="412755"/>
    <lineage>
        <taxon>unclassified sequences</taxon>
        <taxon>metagenomes</taxon>
        <taxon>ecological metagenomes</taxon>
    </lineage>
</organism>
<reference evidence="1" key="1">
    <citation type="journal article" date="2015" name="Nature">
        <title>Complex archaea that bridge the gap between prokaryotes and eukaryotes.</title>
        <authorList>
            <person name="Spang A."/>
            <person name="Saw J.H."/>
            <person name="Jorgensen S.L."/>
            <person name="Zaremba-Niedzwiedzka K."/>
            <person name="Martijn J."/>
            <person name="Lind A.E."/>
            <person name="van Eijk R."/>
            <person name="Schleper C."/>
            <person name="Guy L."/>
            <person name="Ettema T.J."/>
        </authorList>
    </citation>
    <scope>NUCLEOTIDE SEQUENCE</scope>
</reference>